<proteinExistence type="predicted"/>
<sequence>MGEETNGRTKKRTPFGASKLSERMWNMVNETAKEGFRRLAFGGIHDAVRLLFCEDVNPRTLKNMDLFAVSEIRRPKNGGMEIRFFDRIEALRLLSELETSGTDAQALLSAIESGAAALKDGDKP</sequence>
<reference evidence="1" key="1">
    <citation type="journal article" date="2021" name="Proc. Natl. Acad. Sci. U.S.A.">
        <title>A Catalog of Tens of Thousands of Viruses from Human Metagenomes Reveals Hidden Associations with Chronic Diseases.</title>
        <authorList>
            <person name="Tisza M.J."/>
            <person name="Buck C.B."/>
        </authorList>
    </citation>
    <scope>NUCLEOTIDE SEQUENCE</scope>
    <source>
        <strain evidence="1">Ct3hC12</strain>
    </source>
</reference>
<organism evidence="1">
    <name type="scientific">Myoviridae sp. ct3hC12</name>
    <dbReference type="NCBI Taxonomy" id="2825026"/>
    <lineage>
        <taxon>Viruses</taxon>
        <taxon>Duplodnaviria</taxon>
        <taxon>Heunggongvirae</taxon>
        <taxon>Uroviricota</taxon>
        <taxon>Caudoviricetes</taxon>
    </lineage>
</organism>
<dbReference type="EMBL" id="BK015270">
    <property type="protein sequence ID" value="DAD98910.1"/>
    <property type="molecule type" value="Genomic_DNA"/>
</dbReference>
<protein>
    <submittedName>
        <fullName evidence="1">Uncharacterized protein</fullName>
    </submittedName>
</protein>
<name>A0A8S5NVX2_9CAUD</name>
<accession>A0A8S5NVX2</accession>
<evidence type="ECO:0000313" key="1">
    <source>
        <dbReference type="EMBL" id="DAD98910.1"/>
    </source>
</evidence>